<dbReference type="InterPro" id="IPR032803">
    <property type="entry name" value="PLDc_3"/>
</dbReference>
<dbReference type="Gene3D" id="3.30.870.10">
    <property type="entry name" value="Endonuclease Chain A"/>
    <property type="match status" value="1"/>
</dbReference>
<dbReference type="GO" id="GO:0012505">
    <property type="term" value="C:endomembrane system"/>
    <property type="evidence" value="ECO:0000318"/>
    <property type="project" value="GO_Central"/>
</dbReference>
<dbReference type="AlphaFoldDB" id="A0A2A6CNP6"/>
<dbReference type="PANTHER" id="PTHR10185">
    <property type="entry name" value="PHOSPHOLIPASE D - RELATED"/>
    <property type="match status" value="1"/>
</dbReference>
<dbReference type="Pfam" id="PF13918">
    <property type="entry name" value="PLDc_3"/>
    <property type="match status" value="1"/>
</dbReference>
<evidence type="ECO:0000313" key="1">
    <source>
        <dbReference type="EnsemblMetazoa" id="PPA23168.1"/>
    </source>
</evidence>
<proteinExistence type="predicted"/>
<accession>A0A8R1UER8</accession>
<accession>A0A2A6CNP6</accession>
<dbReference type="SUPFAM" id="SSF56024">
    <property type="entry name" value="Phospholipase D/nuclease"/>
    <property type="match status" value="2"/>
</dbReference>
<dbReference type="OrthoDB" id="1923775at2759"/>
<dbReference type="Proteomes" id="UP000005239">
    <property type="component" value="Unassembled WGS sequence"/>
</dbReference>
<gene>
    <name evidence="1" type="primary">WBGene00112722</name>
</gene>
<sequence>MAANTLLVTLLPTIVTFLVTSGVWVGVFFAVGLNQPSSTSNYYYGDTSQPALPPPIPTYPPAESCPAAGTYSKCSVDCEFQICESVPDDLYDTDRGTWSTTKCWLRLIESAEHEIVMGTYYWTLLEAETDKDCKDKEKCAKWSDEGKQVYDALVAAAQRGIAIRISVNTPDPNGNGFAKEHTLIEPMAIRDVNPEKVQVRSVNFTRIIGGGGILHTKESEPAKRCLKKKNNDFFSLSPWTASTGTPGRPTLTGARSLRATKEIGVATFNCACVAEDLQRILESHWYMGAEDAVLPASWPAEYTTNAGHDRPYNVPRTEGPATAIHFSTAPPQFNACGRDNDIDNMIQMIDEAEDYLYMAVMDYAPTSLFEGKTTPNIYYERLDAAIKRAAYERFVDPGVTPCKTGSIDARLYNLPEEGWEGVPFVRYQHTKFFISERAAFIGLFSRVRNSGTSNWAADYWINTAGISIAIRSADHGGQEQLVDLVKKVYLEDWNSPYATPISKFSLNGTRIED</sequence>
<reference evidence="1" key="2">
    <citation type="submission" date="2022-06" db="UniProtKB">
        <authorList>
            <consortium name="EnsemblMetazoa"/>
        </authorList>
    </citation>
    <scope>IDENTIFICATION</scope>
    <source>
        <strain evidence="1">PS312</strain>
    </source>
</reference>
<keyword evidence="2" id="KW-1185">Reference proteome</keyword>
<dbReference type="PANTHER" id="PTHR10185:SF12">
    <property type="entry name" value="PLD PHOSPHODIESTERASE DOMAIN-CONTAINING PROTEIN"/>
    <property type="match status" value="1"/>
</dbReference>
<reference evidence="2" key="1">
    <citation type="journal article" date="2008" name="Nat. Genet.">
        <title>The Pristionchus pacificus genome provides a unique perspective on nematode lifestyle and parasitism.</title>
        <authorList>
            <person name="Dieterich C."/>
            <person name="Clifton S.W."/>
            <person name="Schuster L.N."/>
            <person name="Chinwalla A."/>
            <person name="Delehaunty K."/>
            <person name="Dinkelacker I."/>
            <person name="Fulton L."/>
            <person name="Fulton R."/>
            <person name="Godfrey J."/>
            <person name="Minx P."/>
            <person name="Mitreva M."/>
            <person name="Roeseler W."/>
            <person name="Tian H."/>
            <person name="Witte H."/>
            <person name="Yang S.P."/>
            <person name="Wilson R.K."/>
            <person name="Sommer R.J."/>
        </authorList>
    </citation>
    <scope>NUCLEOTIDE SEQUENCE [LARGE SCALE GENOMIC DNA]</scope>
    <source>
        <strain evidence="2">PS312</strain>
    </source>
</reference>
<protein>
    <submittedName>
        <fullName evidence="1">PLDc_3 domain-containing protein</fullName>
    </submittedName>
</protein>
<dbReference type="InterPro" id="IPR050874">
    <property type="entry name" value="Diverse_PLD-related"/>
</dbReference>
<dbReference type="CDD" id="cd09107">
    <property type="entry name" value="PLDc_vPLD3_4_5_like_2"/>
    <property type="match status" value="1"/>
</dbReference>
<organism evidence="1 2">
    <name type="scientific">Pristionchus pacificus</name>
    <name type="common">Parasitic nematode worm</name>
    <dbReference type="NCBI Taxonomy" id="54126"/>
    <lineage>
        <taxon>Eukaryota</taxon>
        <taxon>Metazoa</taxon>
        <taxon>Ecdysozoa</taxon>
        <taxon>Nematoda</taxon>
        <taxon>Chromadorea</taxon>
        <taxon>Rhabditida</taxon>
        <taxon>Rhabditina</taxon>
        <taxon>Diplogasteromorpha</taxon>
        <taxon>Diplogasteroidea</taxon>
        <taxon>Neodiplogasteridae</taxon>
        <taxon>Pristionchus</taxon>
    </lineage>
</organism>
<name>A0A2A6CNP6_PRIPA</name>
<dbReference type="EnsemblMetazoa" id="PPA23168.1">
    <property type="protein sequence ID" value="PPA23168.1"/>
    <property type="gene ID" value="WBGene00112722"/>
</dbReference>
<evidence type="ECO:0000313" key="2">
    <source>
        <dbReference type="Proteomes" id="UP000005239"/>
    </source>
</evidence>